<dbReference type="PANTHER" id="PTHR43133">
    <property type="entry name" value="RNA POLYMERASE ECF-TYPE SIGMA FACTO"/>
    <property type="match status" value="1"/>
</dbReference>
<dbReference type="NCBIfam" id="TIGR02937">
    <property type="entry name" value="sigma70-ECF"/>
    <property type="match status" value="1"/>
</dbReference>
<keyword evidence="3" id="KW-0731">Sigma factor</keyword>
<protein>
    <submittedName>
        <fullName evidence="7">Sigma-70 region 2</fullName>
    </submittedName>
</protein>
<evidence type="ECO:0000256" key="1">
    <source>
        <dbReference type="ARBA" id="ARBA00010641"/>
    </source>
</evidence>
<dbReference type="GO" id="GO:0003677">
    <property type="term" value="F:DNA binding"/>
    <property type="evidence" value="ECO:0007669"/>
    <property type="project" value="UniProtKB-KW"/>
</dbReference>
<accession>A0A212K8V8</accession>
<dbReference type="InterPro" id="IPR013325">
    <property type="entry name" value="RNA_pol_sigma_r2"/>
</dbReference>
<evidence type="ECO:0000256" key="2">
    <source>
        <dbReference type="ARBA" id="ARBA00023015"/>
    </source>
</evidence>
<dbReference type="InterPro" id="IPR007627">
    <property type="entry name" value="RNA_pol_sigma70_r2"/>
</dbReference>
<dbReference type="InterPro" id="IPR013324">
    <property type="entry name" value="RNA_pol_sigma_r3/r4-like"/>
</dbReference>
<dbReference type="GO" id="GO:0016987">
    <property type="term" value="F:sigma factor activity"/>
    <property type="evidence" value="ECO:0007669"/>
    <property type="project" value="UniProtKB-KW"/>
</dbReference>
<evidence type="ECO:0000256" key="5">
    <source>
        <dbReference type="ARBA" id="ARBA00023163"/>
    </source>
</evidence>
<keyword evidence="4" id="KW-0238">DNA-binding</keyword>
<dbReference type="InterPro" id="IPR039425">
    <property type="entry name" value="RNA_pol_sigma-70-like"/>
</dbReference>
<gene>
    <name evidence="7" type="ORF">KL86CLO1_12368</name>
</gene>
<name>A0A212K8V8_9FIRM</name>
<evidence type="ECO:0000259" key="6">
    <source>
        <dbReference type="Pfam" id="PF04542"/>
    </source>
</evidence>
<reference evidence="7" key="1">
    <citation type="submission" date="2016-04" db="EMBL/GenBank/DDBJ databases">
        <authorList>
            <person name="Evans L.H."/>
            <person name="Alamgir A."/>
            <person name="Owens N."/>
            <person name="Weber N.D."/>
            <person name="Virtaneva K."/>
            <person name="Barbian K."/>
            <person name="Babar A."/>
            <person name="Rosenke K."/>
        </authorList>
    </citation>
    <scope>NUCLEOTIDE SEQUENCE</scope>
    <source>
        <strain evidence="7">86</strain>
    </source>
</reference>
<dbReference type="Gene3D" id="1.10.1740.10">
    <property type="match status" value="1"/>
</dbReference>
<dbReference type="PANTHER" id="PTHR43133:SF8">
    <property type="entry name" value="RNA POLYMERASE SIGMA FACTOR HI_1459-RELATED"/>
    <property type="match status" value="1"/>
</dbReference>
<dbReference type="Pfam" id="PF04542">
    <property type="entry name" value="Sigma70_r2"/>
    <property type="match status" value="1"/>
</dbReference>
<feature type="domain" description="RNA polymerase sigma-70 region 2" evidence="6">
    <location>
        <begin position="23"/>
        <end position="86"/>
    </location>
</feature>
<keyword evidence="5" id="KW-0804">Transcription</keyword>
<keyword evidence="2" id="KW-0805">Transcription regulation</keyword>
<evidence type="ECO:0000256" key="4">
    <source>
        <dbReference type="ARBA" id="ARBA00023125"/>
    </source>
</evidence>
<sequence length="185" mass="21255">MEDQEIIALYWLRDEVAIRETDRKYGGFCHSLAMNILSVREDAEECVSDTYHRAWNAIPPEKPAAFRAWLGRIVRNLSINRWRHDRAQKRYAGAEVLLSELTDCIPSTERTEEILEGQALALHIDGWLDGLPEADRRLFLLRYWNGEDLKALASARGTTPNKLAGRMFRLRKSLGAYLTERGIAL</sequence>
<dbReference type="SUPFAM" id="SSF88946">
    <property type="entry name" value="Sigma2 domain of RNA polymerase sigma factors"/>
    <property type="match status" value="1"/>
</dbReference>
<evidence type="ECO:0000313" key="7">
    <source>
        <dbReference type="EMBL" id="SBW07955.1"/>
    </source>
</evidence>
<dbReference type="EMBL" id="FLUN01000001">
    <property type="protein sequence ID" value="SBW07955.1"/>
    <property type="molecule type" value="Genomic_DNA"/>
</dbReference>
<comment type="similarity">
    <text evidence="1">Belongs to the sigma-70 factor family. ECF subfamily.</text>
</comment>
<proteinExistence type="inferred from homology"/>
<dbReference type="SUPFAM" id="SSF88659">
    <property type="entry name" value="Sigma3 and sigma4 domains of RNA polymerase sigma factors"/>
    <property type="match status" value="1"/>
</dbReference>
<dbReference type="Gene3D" id="1.10.10.10">
    <property type="entry name" value="Winged helix-like DNA-binding domain superfamily/Winged helix DNA-binding domain"/>
    <property type="match status" value="1"/>
</dbReference>
<dbReference type="InterPro" id="IPR036388">
    <property type="entry name" value="WH-like_DNA-bd_sf"/>
</dbReference>
<dbReference type="GO" id="GO:0006352">
    <property type="term" value="P:DNA-templated transcription initiation"/>
    <property type="evidence" value="ECO:0007669"/>
    <property type="project" value="InterPro"/>
</dbReference>
<dbReference type="InterPro" id="IPR014284">
    <property type="entry name" value="RNA_pol_sigma-70_dom"/>
</dbReference>
<dbReference type="AlphaFoldDB" id="A0A212K8V8"/>
<evidence type="ECO:0000256" key="3">
    <source>
        <dbReference type="ARBA" id="ARBA00023082"/>
    </source>
</evidence>
<organism evidence="7">
    <name type="scientific">uncultured Eubacteriales bacterium</name>
    <dbReference type="NCBI Taxonomy" id="172733"/>
    <lineage>
        <taxon>Bacteria</taxon>
        <taxon>Bacillati</taxon>
        <taxon>Bacillota</taxon>
        <taxon>Clostridia</taxon>
        <taxon>Eubacteriales</taxon>
        <taxon>environmental samples</taxon>
    </lineage>
</organism>